<reference evidence="2 3" key="1">
    <citation type="submission" date="2017-02" db="EMBL/GenBank/DDBJ databases">
        <title>The new phylogeny of genus Mycobacterium.</title>
        <authorList>
            <person name="Tortoli E."/>
            <person name="Trovato A."/>
            <person name="Cirillo D.M."/>
        </authorList>
    </citation>
    <scope>NUCLEOTIDE SEQUENCE [LARGE SCALE GENOMIC DNA]</scope>
    <source>
        <strain evidence="2 3">DSM 43992</strain>
    </source>
</reference>
<dbReference type="STRING" id="1783.BST44_05640"/>
<comment type="caution">
    <text evidence="2">The sequence shown here is derived from an EMBL/GenBank/DDBJ whole genome shotgun (WGS) entry which is preliminary data.</text>
</comment>
<accession>A0A1X0KJ76</accession>
<dbReference type="EMBL" id="MVIJ01000005">
    <property type="protein sequence ID" value="ORB75314.1"/>
    <property type="molecule type" value="Genomic_DNA"/>
</dbReference>
<feature type="domain" description="ANTAR" evidence="1">
    <location>
        <begin position="165"/>
        <end position="226"/>
    </location>
</feature>
<dbReference type="SMART" id="SM01012">
    <property type="entry name" value="ANTAR"/>
    <property type="match status" value="1"/>
</dbReference>
<evidence type="ECO:0000313" key="3">
    <source>
        <dbReference type="Proteomes" id="UP000192601"/>
    </source>
</evidence>
<dbReference type="AlphaFoldDB" id="A0A1X0KJ76"/>
<gene>
    <name evidence="2" type="ORF">BST44_05640</name>
</gene>
<dbReference type="GO" id="GO:0016301">
    <property type="term" value="F:kinase activity"/>
    <property type="evidence" value="ECO:0007669"/>
    <property type="project" value="UniProtKB-KW"/>
</dbReference>
<dbReference type="Gene3D" id="1.10.10.10">
    <property type="entry name" value="Winged helix-like DNA-binding domain superfamily/Winged helix DNA-binding domain"/>
    <property type="match status" value="1"/>
</dbReference>
<proteinExistence type="predicted"/>
<dbReference type="Proteomes" id="UP000192601">
    <property type="component" value="Unassembled WGS sequence"/>
</dbReference>
<dbReference type="Pfam" id="PF08448">
    <property type="entry name" value="PAS_4"/>
    <property type="match status" value="1"/>
</dbReference>
<evidence type="ECO:0000313" key="2">
    <source>
        <dbReference type="EMBL" id="ORB75314.1"/>
    </source>
</evidence>
<keyword evidence="2" id="KW-0418">Kinase</keyword>
<dbReference type="InterPro" id="IPR013656">
    <property type="entry name" value="PAS_4"/>
</dbReference>
<sequence length="235" mass="25788">MDRNSSGGSFLLLDCDLRIRAASVAYERATLREPGELAGQFLFDAFPDNPHDPQSTGTANLAASLETVLRTRHPHAMRVQRYDVPDPVTPHRFVPKVWCPSNTALVDHGELLGVAHHVEEISESGRILAEMAHAADRGGSWTPAEVLHTLEAISAVERARHDERLRALTAENQQLRRAIDTRDTIGQAKGMLMERFDIDAVAAFGLLAKLSQDTNSPVEQIAVKLLEADHPPSPS</sequence>
<dbReference type="Gene3D" id="3.30.450.20">
    <property type="entry name" value="PAS domain"/>
    <property type="match status" value="1"/>
</dbReference>
<dbReference type="GO" id="GO:0003723">
    <property type="term" value="F:RNA binding"/>
    <property type="evidence" value="ECO:0007669"/>
    <property type="project" value="InterPro"/>
</dbReference>
<evidence type="ECO:0000259" key="1">
    <source>
        <dbReference type="PROSITE" id="PS50921"/>
    </source>
</evidence>
<dbReference type="SUPFAM" id="SSF52172">
    <property type="entry name" value="CheY-like"/>
    <property type="match status" value="1"/>
</dbReference>
<dbReference type="InterPro" id="IPR011006">
    <property type="entry name" value="CheY-like_superfamily"/>
</dbReference>
<organism evidence="2 3">
    <name type="scientific">Mycobacterium scrofulaceum</name>
    <dbReference type="NCBI Taxonomy" id="1783"/>
    <lineage>
        <taxon>Bacteria</taxon>
        <taxon>Bacillati</taxon>
        <taxon>Actinomycetota</taxon>
        <taxon>Actinomycetes</taxon>
        <taxon>Mycobacteriales</taxon>
        <taxon>Mycobacteriaceae</taxon>
        <taxon>Mycobacterium</taxon>
    </lineage>
</organism>
<name>A0A1X0KJ76_MYCSC</name>
<dbReference type="RefSeq" id="WP_167380155.1">
    <property type="nucleotide sequence ID" value="NZ_MVIJ01000005.1"/>
</dbReference>
<dbReference type="InterPro" id="IPR036388">
    <property type="entry name" value="WH-like_DNA-bd_sf"/>
</dbReference>
<keyword evidence="3" id="KW-1185">Reference proteome</keyword>
<dbReference type="Pfam" id="PF03861">
    <property type="entry name" value="ANTAR"/>
    <property type="match status" value="1"/>
</dbReference>
<dbReference type="PROSITE" id="PS50921">
    <property type="entry name" value="ANTAR"/>
    <property type="match status" value="1"/>
</dbReference>
<protein>
    <submittedName>
        <fullName evidence="2">Histidine kinase</fullName>
    </submittedName>
</protein>
<keyword evidence="2" id="KW-0808">Transferase</keyword>
<dbReference type="InterPro" id="IPR005561">
    <property type="entry name" value="ANTAR"/>
</dbReference>